<dbReference type="Proteomes" id="UP000223071">
    <property type="component" value="Unassembled WGS sequence"/>
</dbReference>
<sequence>MNERERVARAVAFFEQCDDLALLHRLTAEAAPRARKYVATLLARGDEDTIPPPAELRPAREAADLDEALETFRKTSDFALFQVLARSIGRRIEALEIIASAEFPPGARVLVPRKAGYPAGTPELPGTVEQTGTQLTVALDNGEVWQGPPSLARRESTR</sequence>
<dbReference type="EMBL" id="PDJQ01000001">
    <property type="protein sequence ID" value="PFG74591.1"/>
    <property type="molecule type" value="Genomic_DNA"/>
</dbReference>
<reference evidence="1 2" key="1">
    <citation type="submission" date="2017-09" db="EMBL/GenBank/DDBJ databases">
        <title>Sequencing the genomes of two abundant thermophiles in Great Basin hot springs: Thermocrinis jamiesonii and novel Chloroflexi Thermoflexus hugenholtzii.</title>
        <authorList>
            <person name="Hedlund B."/>
        </authorList>
    </citation>
    <scope>NUCLEOTIDE SEQUENCE [LARGE SCALE GENOMIC DNA]</scope>
    <source>
        <strain evidence="1 2">G233</strain>
    </source>
</reference>
<evidence type="ECO:0000313" key="1">
    <source>
        <dbReference type="EMBL" id="PFG74591.1"/>
    </source>
</evidence>
<evidence type="ECO:0000313" key="2">
    <source>
        <dbReference type="Proteomes" id="UP000223071"/>
    </source>
</evidence>
<name>A0A2A9HHH2_TEPT2</name>
<accession>A0A2A9HHH2</accession>
<protein>
    <submittedName>
        <fullName evidence="1">Uncharacterized protein</fullName>
    </submittedName>
</protein>
<dbReference type="AlphaFoldDB" id="A0A2A9HHH2"/>
<gene>
    <name evidence="1" type="ORF">A9A59_1828</name>
</gene>
<keyword evidence="2" id="KW-1185">Reference proteome</keyword>
<dbReference type="RefSeq" id="WP_098503968.1">
    <property type="nucleotide sequence ID" value="NZ_PDJQ01000001.1"/>
</dbReference>
<comment type="caution">
    <text evidence="1">The sequence shown here is derived from an EMBL/GenBank/DDBJ whole genome shotgun (WGS) entry which is preliminary data.</text>
</comment>
<organism evidence="1 2">
    <name type="scientific">Tepidiforma thermophila (strain KCTC 52669 / CGMCC 1.13589 / G233)</name>
    <dbReference type="NCBI Taxonomy" id="2761530"/>
    <lineage>
        <taxon>Bacteria</taxon>
        <taxon>Bacillati</taxon>
        <taxon>Chloroflexota</taxon>
        <taxon>Tepidiformia</taxon>
        <taxon>Tepidiformales</taxon>
        <taxon>Tepidiformaceae</taxon>
        <taxon>Tepidiforma</taxon>
    </lineage>
</organism>
<proteinExistence type="predicted"/>